<dbReference type="RefSeq" id="XP_002118840.1">
    <property type="nucleotide sequence ID" value="XM_002118804.1"/>
</dbReference>
<dbReference type="Pfam" id="PF06834">
    <property type="entry name" value="TraU"/>
    <property type="match status" value="1"/>
</dbReference>
<dbReference type="AlphaFoldDB" id="B3SF21"/>
<dbReference type="EMBL" id="DS985828">
    <property type="protein sequence ID" value="EDV18674.1"/>
    <property type="molecule type" value="Genomic_DNA"/>
</dbReference>
<dbReference type="InterPro" id="IPR009649">
    <property type="entry name" value="TraU"/>
</dbReference>
<evidence type="ECO:0000313" key="1">
    <source>
        <dbReference type="EMBL" id="EDV18674.1"/>
    </source>
</evidence>
<dbReference type="CTD" id="6760054"/>
<keyword evidence="2" id="KW-1185">Reference proteome</keyword>
<dbReference type="GeneID" id="6760054"/>
<proteinExistence type="predicted"/>
<dbReference type="HOGENOM" id="CLU_1726926_0_0_1"/>
<organism evidence="1 2">
    <name type="scientific">Trichoplax adhaerens</name>
    <name type="common">Trichoplax reptans</name>
    <dbReference type="NCBI Taxonomy" id="10228"/>
    <lineage>
        <taxon>Eukaryota</taxon>
        <taxon>Metazoa</taxon>
        <taxon>Placozoa</taxon>
        <taxon>Uniplacotomia</taxon>
        <taxon>Trichoplacea</taxon>
        <taxon>Trichoplacidae</taxon>
        <taxon>Trichoplax</taxon>
    </lineage>
</organism>
<evidence type="ECO:0000313" key="2">
    <source>
        <dbReference type="Proteomes" id="UP000009022"/>
    </source>
</evidence>
<reference evidence="1 2" key="1">
    <citation type="journal article" date="2008" name="Nature">
        <title>The Trichoplax genome and the nature of placozoans.</title>
        <authorList>
            <person name="Srivastava M."/>
            <person name="Begovic E."/>
            <person name="Chapman J."/>
            <person name="Putnam N.H."/>
            <person name="Hellsten U."/>
            <person name="Kawashima T."/>
            <person name="Kuo A."/>
            <person name="Mitros T."/>
            <person name="Salamov A."/>
            <person name="Carpenter M.L."/>
            <person name="Signorovitch A.Y."/>
            <person name="Moreno M.A."/>
            <person name="Kamm K."/>
            <person name="Grimwood J."/>
            <person name="Schmutz J."/>
            <person name="Shapiro H."/>
            <person name="Grigoriev I.V."/>
            <person name="Buss L.W."/>
            <person name="Schierwater B."/>
            <person name="Dellaporta S.L."/>
            <person name="Rokhsar D.S."/>
        </authorList>
    </citation>
    <scope>NUCLEOTIDE SEQUENCE [LARGE SCALE GENOMIC DNA]</scope>
    <source>
        <strain evidence="1 2">Grell-BS-1999</strain>
    </source>
</reference>
<protein>
    <submittedName>
        <fullName evidence="1">Uncharacterized protein</fullName>
    </submittedName>
</protein>
<feature type="non-terminal residue" evidence="1">
    <location>
        <position position="152"/>
    </location>
</feature>
<dbReference type="OrthoDB" id="10233996at2759"/>
<dbReference type="Proteomes" id="UP000009022">
    <property type="component" value="Unassembled WGS sequence"/>
</dbReference>
<accession>B3SF21</accession>
<name>B3SF21_TRIAD</name>
<dbReference type="InParanoid" id="B3SF21"/>
<gene>
    <name evidence="1" type="ORF">TRIADDRAFT_62843</name>
</gene>
<sequence>MCLSNGCWNRCKSAFTRSCDIILGACEVSRCNQDAILYELLADFICMEQMSIDIAYMSEFDPLWGNDKLNVILNPEAALFGNPIAQTACIFDCIKATTGFSSDMLFHCAGCNGSLYPFGGSIEHTQGGVQASTLIVERLLARLHRVGLAWDT</sequence>
<dbReference type="KEGG" id="tad:TRIADDRAFT_62843"/>